<keyword evidence="2" id="KW-0812">Transmembrane</keyword>
<keyword evidence="2" id="KW-0472">Membrane</keyword>
<proteinExistence type="predicted"/>
<organism evidence="3 4">
    <name type="scientific">Sphaerisporangium flaviroseum</name>
    <dbReference type="NCBI Taxonomy" id="509199"/>
    <lineage>
        <taxon>Bacteria</taxon>
        <taxon>Bacillati</taxon>
        <taxon>Actinomycetota</taxon>
        <taxon>Actinomycetes</taxon>
        <taxon>Streptosporangiales</taxon>
        <taxon>Streptosporangiaceae</taxon>
        <taxon>Sphaerisporangium</taxon>
    </lineage>
</organism>
<feature type="compositionally biased region" description="Low complexity" evidence="1">
    <location>
        <begin position="149"/>
        <end position="158"/>
    </location>
</feature>
<feature type="transmembrane region" description="Helical" evidence="2">
    <location>
        <begin position="301"/>
        <end position="325"/>
    </location>
</feature>
<feature type="transmembrane region" description="Helical" evidence="2">
    <location>
        <begin position="736"/>
        <end position="755"/>
    </location>
</feature>
<evidence type="ECO:0008006" key="5">
    <source>
        <dbReference type="Google" id="ProtNLM"/>
    </source>
</evidence>
<feature type="transmembrane region" description="Helical" evidence="2">
    <location>
        <begin position="657"/>
        <end position="678"/>
    </location>
</feature>
<keyword evidence="4" id="KW-1185">Reference proteome</keyword>
<feature type="transmembrane region" description="Helical" evidence="2">
    <location>
        <begin position="604"/>
        <end position="626"/>
    </location>
</feature>
<reference evidence="4" key="1">
    <citation type="journal article" date="2019" name="Int. J. Syst. Evol. Microbiol.">
        <title>The Global Catalogue of Microorganisms (GCM) 10K type strain sequencing project: providing services to taxonomists for standard genome sequencing and annotation.</title>
        <authorList>
            <consortium name="The Broad Institute Genomics Platform"/>
            <consortium name="The Broad Institute Genome Sequencing Center for Infectious Disease"/>
            <person name="Wu L."/>
            <person name="Ma J."/>
        </authorList>
    </citation>
    <scope>NUCLEOTIDE SEQUENCE [LARGE SCALE GENOMIC DNA]</scope>
    <source>
        <strain evidence="4">JCM 16908</strain>
    </source>
</reference>
<dbReference type="EMBL" id="BAAAZR010000007">
    <property type="protein sequence ID" value="GAA3809125.1"/>
    <property type="molecule type" value="Genomic_DNA"/>
</dbReference>
<feature type="transmembrane region" description="Helical" evidence="2">
    <location>
        <begin position="396"/>
        <end position="416"/>
    </location>
</feature>
<feature type="transmembrane region" description="Helical" evidence="2">
    <location>
        <begin position="709"/>
        <end position="730"/>
    </location>
</feature>
<feature type="transmembrane region" description="Helical" evidence="2">
    <location>
        <begin position="905"/>
        <end position="921"/>
    </location>
</feature>
<feature type="transmembrane region" description="Helical" evidence="2">
    <location>
        <begin position="227"/>
        <end position="248"/>
    </location>
</feature>
<feature type="transmembrane region" description="Helical" evidence="2">
    <location>
        <begin position="632"/>
        <end position="652"/>
    </location>
</feature>
<feature type="transmembrane region" description="Helical" evidence="2">
    <location>
        <begin position="928"/>
        <end position="945"/>
    </location>
</feature>
<feature type="transmembrane region" description="Helical" evidence="2">
    <location>
        <begin position="428"/>
        <end position="446"/>
    </location>
</feature>
<feature type="transmembrane region" description="Helical" evidence="2">
    <location>
        <begin position="684"/>
        <end position="702"/>
    </location>
</feature>
<sequence length="993" mass="99665">MCALPLRGAVAQELWWVNDALAGLRVEETRLLSRREELLGILRDERARAAGDPTAGGPIREPAPREPAGTTAQGHDGAGAVGPSPDAAGGREGAGVGAGAGARPGDATAWSAGDGARPGEVSAGGFKGAGGRPREVSAGGREGAGGRPGDASAWSASAGARPGEVSAGAVQNLLLILGGLLLTVAAVVFTVVSWGRMGIGGRAAVLAGFTALAMLAPVVLVRRRLTATAETMAGFAIALLLLDGYAARRVGFLGVDAIEALDYTAGVCGLVALILAAYAQVVPLRGPGPVAVVLAQPVLPLLAGNASATWLVAMLVATAALDVALVRYGRAGVRTTAALCGSAVAILALLGGGSNALGTDSAGEALGRSAPLVALVLLGAFVAWSLTRSGREEGEIWASLVTVGTVLALIAALASVTKPALSPEWRPLAVLVPALVVALAATWLPWRRVRLAGMATGGVLALLTALTSLPRLAVTLMAPLAWLDTLWMGTWDGRPGTWDGGPGTWGGAPWPGEVASPVDVVVLGALAAGFLVGAARATGEWRVWTMLTGAPVSGAPVSVTEVPASGAPVSSGVPVSGSGTPVSGVPVSGASVSSRVPVFGSGTLVSRVPVFGALVFGALMVAVAPVACAMSYPAAVAVQVVLAAALTVAAALSRTPWWAGACALVAGAALVEAAAYAFGSKPATLIALPILAVPATAVALAGRVMALRVWGLGAAVLLLALDAVAIGLAVGLQVKVAASVGFAVAGVLLLARSLWPGEVGRAEGAGPQEDLSRKEDMAGEGLGRAEGVAGVGLGPEEGGGGKEGLGLEKGLVRQEGFGLGEGVSPELLRYVGTALLLVASWLRLWAGEVTLVEAYTVPCSLVLLGFGWWRRRSSHVSSWAAYGAGLSSTMAPSLLVVYADTEWRRSLLLGVVALAVLLAGARSRLQAPTVIGGIVLAGVVVRELAPYVSEMLVAVPRWVPIAVGGLLLVVVGATYEARTRDLRRLRDTLAKMV</sequence>
<feature type="transmembrane region" description="Helical" evidence="2">
    <location>
        <begin position="369"/>
        <end position="387"/>
    </location>
</feature>
<feature type="transmembrane region" description="Helical" evidence="2">
    <location>
        <begin position="173"/>
        <end position="192"/>
    </location>
</feature>
<feature type="transmembrane region" description="Helical" evidence="2">
    <location>
        <begin position="337"/>
        <end position="357"/>
    </location>
</feature>
<feature type="transmembrane region" description="Helical" evidence="2">
    <location>
        <begin position="520"/>
        <end position="538"/>
    </location>
</feature>
<feature type="transmembrane region" description="Helical" evidence="2">
    <location>
        <begin position="260"/>
        <end position="281"/>
    </location>
</feature>
<evidence type="ECO:0000313" key="4">
    <source>
        <dbReference type="Proteomes" id="UP001500888"/>
    </source>
</evidence>
<feature type="transmembrane region" description="Helical" evidence="2">
    <location>
        <begin position="881"/>
        <end position="899"/>
    </location>
</feature>
<protein>
    <recommendedName>
        <fullName evidence="5">DUF2339 domain-containing protein</fullName>
    </recommendedName>
</protein>
<evidence type="ECO:0000313" key="3">
    <source>
        <dbReference type="EMBL" id="GAA3809125.1"/>
    </source>
</evidence>
<evidence type="ECO:0000256" key="1">
    <source>
        <dbReference type="SAM" id="MobiDB-lite"/>
    </source>
</evidence>
<comment type="caution">
    <text evidence="3">The sequence shown here is derived from an EMBL/GenBank/DDBJ whole genome shotgun (WGS) entry which is preliminary data.</text>
</comment>
<evidence type="ECO:0000256" key="2">
    <source>
        <dbReference type="SAM" id="Phobius"/>
    </source>
</evidence>
<gene>
    <name evidence="3" type="ORF">GCM10022226_31810</name>
</gene>
<dbReference type="InterPro" id="IPR058062">
    <property type="entry name" value="SCO7613_C"/>
</dbReference>
<feature type="transmembrane region" description="Helical" evidence="2">
    <location>
        <begin position="204"/>
        <end position="221"/>
    </location>
</feature>
<dbReference type="NCBIfam" id="NF047321">
    <property type="entry name" value="SCO7613_CTERM"/>
    <property type="match status" value="1"/>
</dbReference>
<keyword evidence="2" id="KW-1133">Transmembrane helix</keyword>
<name>A0ABP7I6T4_9ACTN</name>
<feature type="compositionally biased region" description="Gly residues" evidence="1">
    <location>
        <begin position="90"/>
        <end position="102"/>
    </location>
</feature>
<dbReference type="Proteomes" id="UP001500888">
    <property type="component" value="Unassembled WGS sequence"/>
</dbReference>
<feature type="transmembrane region" description="Helical" evidence="2">
    <location>
        <begin position="957"/>
        <end position="975"/>
    </location>
</feature>
<feature type="region of interest" description="Disordered" evidence="1">
    <location>
        <begin position="49"/>
        <end position="158"/>
    </location>
</feature>
<feature type="transmembrane region" description="Helical" evidence="2">
    <location>
        <begin position="458"/>
        <end position="482"/>
    </location>
</feature>
<accession>A0ABP7I6T4</accession>